<organism evidence="1 2">
    <name type="scientific">Ureibacillus massiliensis 4400831 = CIP 108448 = CCUG 49529</name>
    <dbReference type="NCBI Taxonomy" id="1211035"/>
    <lineage>
        <taxon>Bacteria</taxon>
        <taxon>Bacillati</taxon>
        <taxon>Bacillota</taxon>
        <taxon>Bacilli</taxon>
        <taxon>Bacillales</taxon>
        <taxon>Caryophanaceae</taxon>
        <taxon>Ureibacillus</taxon>
    </lineage>
</organism>
<proteinExistence type="predicted"/>
<dbReference type="RefSeq" id="WP_036178427.1">
    <property type="nucleotide sequence ID" value="NZ_AVCZ01000035.1"/>
</dbReference>
<name>A0A0A3JRU6_9BACL</name>
<dbReference type="OrthoDB" id="2733915at2"/>
<dbReference type="eggNOG" id="ENOG5032RH2">
    <property type="taxonomic scope" value="Bacteria"/>
</dbReference>
<accession>A0A0A3JRU6</accession>
<dbReference type="Proteomes" id="UP000030595">
    <property type="component" value="Unassembled WGS sequence"/>
</dbReference>
<gene>
    <name evidence="1" type="ORF">CD30_15420</name>
</gene>
<protein>
    <submittedName>
        <fullName evidence="1">Uncharacterized protein</fullName>
    </submittedName>
</protein>
<keyword evidence="2" id="KW-1185">Reference proteome</keyword>
<comment type="caution">
    <text evidence="1">The sequence shown here is derived from an EMBL/GenBank/DDBJ whole genome shotgun (WGS) entry which is preliminary data.</text>
</comment>
<reference evidence="1 2" key="1">
    <citation type="submission" date="2014-02" db="EMBL/GenBank/DDBJ databases">
        <title>Draft genome sequence of Lysinibacillus massiliensis CCUG 49529.</title>
        <authorList>
            <person name="Zhang F."/>
            <person name="Wang G."/>
            <person name="Zhang L."/>
        </authorList>
    </citation>
    <scope>NUCLEOTIDE SEQUENCE [LARGE SCALE GENOMIC DNA]</scope>
    <source>
        <strain evidence="1 2">CCUG 49529</strain>
    </source>
</reference>
<evidence type="ECO:0000313" key="1">
    <source>
        <dbReference type="EMBL" id="KGR89737.1"/>
    </source>
</evidence>
<dbReference type="AlphaFoldDB" id="A0A0A3JRU6"/>
<dbReference type="EMBL" id="JPVQ01000035">
    <property type="protein sequence ID" value="KGR89737.1"/>
    <property type="molecule type" value="Genomic_DNA"/>
</dbReference>
<evidence type="ECO:0000313" key="2">
    <source>
        <dbReference type="Proteomes" id="UP000030595"/>
    </source>
</evidence>
<sequence length="228" mass="26306">MTVSVGFYKKMHNWIIDEYTGEIVFRPFQVNGNPYKSKVLIVGITPEPLMERELDNPRIYADSLVDGELFDELNESRLKEVSREYKGVQNFVKYMKERYNEDVIISNVNCYIAEDANTLKKMKGLKNPLIVKGERIFREVVEEFSSPLIILQGTKTLKEFTDAFSEQLHYKTDFSLPIQEIENQGIFAELTLSNGNVCKVLACRSMSYFNKNGSKFEQLKVNIDTIIG</sequence>